<reference evidence="4" key="1">
    <citation type="submission" date="2024-06" db="EMBL/GenBank/DDBJ databases">
        <authorList>
            <consortium name="consrtm"/>
            <person name="Uemura M."/>
            <person name="Terahara T."/>
        </authorList>
    </citation>
    <scope>NUCLEOTIDE SEQUENCE</scope>
    <source>
        <strain evidence="4">KM77-8</strain>
    </source>
</reference>
<dbReference type="SMART" id="SM00823">
    <property type="entry name" value="PKS_PP"/>
    <property type="match status" value="1"/>
</dbReference>
<evidence type="ECO:0000256" key="1">
    <source>
        <dbReference type="ARBA" id="ARBA00022450"/>
    </source>
</evidence>
<accession>A0AAT9HP57</accession>
<reference evidence="4" key="2">
    <citation type="submission" date="2024-07" db="EMBL/GenBank/DDBJ databases">
        <title>Streptomyces haneummycinica sp. nov., a new antibiotic-producing actinobacterium isolated from marine sediment.</title>
        <authorList>
            <person name="Uemura M."/>
            <person name="Hamada M."/>
            <person name="Hirano S."/>
            <person name="Kobayashi K."/>
            <person name="Ohshiro T."/>
            <person name="Kobayashi T."/>
            <person name="Terahara T."/>
        </authorList>
    </citation>
    <scope>NUCLEOTIDE SEQUENCE</scope>
    <source>
        <strain evidence="4">KM77-8</strain>
    </source>
</reference>
<dbReference type="GO" id="GO:0017000">
    <property type="term" value="P:antibiotic biosynthetic process"/>
    <property type="evidence" value="ECO:0007669"/>
    <property type="project" value="UniProtKB-ARBA"/>
</dbReference>
<feature type="domain" description="Carrier" evidence="3">
    <location>
        <begin position="55"/>
        <end position="120"/>
    </location>
</feature>
<dbReference type="PROSITE" id="PS50075">
    <property type="entry name" value="CARRIER"/>
    <property type="match status" value="1"/>
</dbReference>
<dbReference type="Pfam" id="PF00550">
    <property type="entry name" value="PP-binding"/>
    <property type="match status" value="1"/>
</dbReference>
<dbReference type="GO" id="GO:0044550">
    <property type="term" value="P:secondary metabolite biosynthetic process"/>
    <property type="evidence" value="ECO:0007669"/>
    <property type="project" value="TreeGrafter"/>
</dbReference>
<evidence type="ECO:0000259" key="3">
    <source>
        <dbReference type="PROSITE" id="PS50075"/>
    </source>
</evidence>
<dbReference type="InterPro" id="IPR020806">
    <property type="entry name" value="PKS_PP-bd"/>
</dbReference>
<proteinExistence type="predicted"/>
<sequence length="120" mass="12534">MDWPVFLAWYPQPPPLVADLSAAVAEADPPAAGDGSALETFRAAFRATDPAAREALLTDRFTQVVAGVLRMPPEQVDPVTGLGALGLDSLLAMELRSRVQADLGVTLPVVALLGNTPSVT</sequence>
<evidence type="ECO:0000256" key="2">
    <source>
        <dbReference type="ARBA" id="ARBA00022553"/>
    </source>
</evidence>
<dbReference type="InterPro" id="IPR006162">
    <property type="entry name" value="Ppantetheine_attach_site"/>
</dbReference>
<dbReference type="GO" id="GO:0006633">
    <property type="term" value="P:fatty acid biosynthetic process"/>
    <property type="evidence" value="ECO:0007669"/>
    <property type="project" value="TreeGrafter"/>
</dbReference>
<dbReference type="InterPro" id="IPR036736">
    <property type="entry name" value="ACP-like_sf"/>
</dbReference>
<organism evidence="4">
    <name type="scientific">Streptomyces haneummycinicus</name>
    <dbReference type="NCBI Taxonomy" id="3074435"/>
    <lineage>
        <taxon>Bacteria</taxon>
        <taxon>Bacillati</taxon>
        <taxon>Actinomycetota</taxon>
        <taxon>Actinomycetes</taxon>
        <taxon>Kitasatosporales</taxon>
        <taxon>Streptomycetaceae</taxon>
        <taxon>Streptomyces</taxon>
    </lineage>
</organism>
<dbReference type="EMBL" id="AP035768">
    <property type="protein sequence ID" value="BFO19319.1"/>
    <property type="molecule type" value="Genomic_DNA"/>
</dbReference>
<dbReference type="GO" id="GO:0004312">
    <property type="term" value="F:fatty acid synthase activity"/>
    <property type="evidence" value="ECO:0007669"/>
    <property type="project" value="TreeGrafter"/>
</dbReference>
<gene>
    <name evidence="4" type="ORF">SHKM778_57070</name>
</gene>
<dbReference type="GO" id="GO:0031177">
    <property type="term" value="F:phosphopantetheine binding"/>
    <property type="evidence" value="ECO:0007669"/>
    <property type="project" value="InterPro"/>
</dbReference>
<dbReference type="Gene3D" id="1.10.1200.10">
    <property type="entry name" value="ACP-like"/>
    <property type="match status" value="1"/>
</dbReference>
<name>A0AAT9HP57_9ACTN</name>
<dbReference type="SUPFAM" id="SSF47336">
    <property type="entry name" value="ACP-like"/>
    <property type="match status" value="1"/>
</dbReference>
<dbReference type="InterPro" id="IPR009081">
    <property type="entry name" value="PP-bd_ACP"/>
</dbReference>
<protein>
    <recommendedName>
        <fullName evidence="3">Carrier domain-containing protein</fullName>
    </recommendedName>
</protein>
<evidence type="ECO:0000313" key="4">
    <source>
        <dbReference type="EMBL" id="BFO19319.1"/>
    </source>
</evidence>
<keyword evidence="2" id="KW-0597">Phosphoprotein</keyword>
<dbReference type="PROSITE" id="PS00012">
    <property type="entry name" value="PHOSPHOPANTETHEINE"/>
    <property type="match status" value="1"/>
</dbReference>
<keyword evidence="1" id="KW-0596">Phosphopantetheine</keyword>
<dbReference type="PANTHER" id="PTHR43775">
    <property type="entry name" value="FATTY ACID SYNTHASE"/>
    <property type="match status" value="1"/>
</dbReference>
<dbReference type="InterPro" id="IPR050091">
    <property type="entry name" value="PKS_NRPS_Biosynth_Enz"/>
</dbReference>
<dbReference type="AlphaFoldDB" id="A0AAT9HP57"/>
<dbReference type="PANTHER" id="PTHR43775:SF37">
    <property type="entry name" value="SI:DKEY-61P9.11"/>
    <property type="match status" value="1"/>
</dbReference>